<dbReference type="PROSITE" id="PS51755">
    <property type="entry name" value="OMPR_PHOB"/>
    <property type="match status" value="1"/>
</dbReference>
<dbReference type="PANTHER" id="PTHR40082">
    <property type="entry name" value="BLR5956 PROTEIN"/>
    <property type="match status" value="1"/>
</dbReference>
<dbReference type="Gene3D" id="1.10.10.10">
    <property type="entry name" value="Winged helix-like DNA-binding domain superfamily/Winged helix DNA-binding domain"/>
    <property type="match status" value="1"/>
</dbReference>
<dbReference type="GO" id="GO:0006355">
    <property type="term" value="P:regulation of DNA-templated transcription"/>
    <property type="evidence" value="ECO:0007669"/>
    <property type="project" value="InterPro"/>
</dbReference>
<dbReference type="NCBIfam" id="NF005568">
    <property type="entry name" value="PRK07239.1"/>
    <property type="match status" value="1"/>
</dbReference>
<evidence type="ECO:0000313" key="5">
    <source>
        <dbReference type="Proteomes" id="UP000247591"/>
    </source>
</evidence>
<dbReference type="InterPro" id="IPR039793">
    <property type="entry name" value="UROS/Hem4"/>
</dbReference>
<evidence type="ECO:0000256" key="1">
    <source>
        <dbReference type="ARBA" id="ARBA00023125"/>
    </source>
</evidence>
<dbReference type="GO" id="GO:0006780">
    <property type="term" value="P:uroporphyrinogen III biosynthetic process"/>
    <property type="evidence" value="ECO:0007669"/>
    <property type="project" value="InterPro"/>
</dbReference>
<dbReference type="EMBL" id="QJSP01000013">
    <property type="protein sequence ID" value="PYE14317.1"/>
    <property type="molecule type" value="Genomic_DNA"/>
</dbReference>
<name>A0A318RHW3_WILLI</name>
<dbReference type="InterPro" id="IPR036108">
    <property type="entry name" value="4pyrrol_syn_uPrphyn_synt_sf"/>
</dbReference>
<sequence length="389" mass="41976">MKAGDRPTECETGPLTGFTIGITAARRADEFAALLERRGAQVEHAPAIQIIPLADDAELRSVTELIVADPPEIVVATTGIGFRGWMEAAEDWGIAESLIGSLERSRVLARGPKAKGAIRAGGLREEWSPPNESSSEVLEHLLDEGVEGTRIGVQLHGATTEWEPLPDFCEVLREAGAEVLPIPVYRWLPPRDTTAIDQMISQIINFDLDAVSFTSAPAVASMLGRAQDTGRLEPFLEALRTDVHAMCVGSITAGPLAALRVPTSRPARYRLGALARHITEELPRRVPTFRVAGHDMSIRSRSVMVDAALRPLSPAGLTLLKALARRPGRVVSRQALLTELPGGGDDTHAVETAMARLRAGLGDSRMIQTVVKRGYRLSVDVEYEEGEGT</sequence>
<comment type="caution">
    <text evidence="4">The sequence shown here is derived from an EMBL/GenBank/DDBJ whole genome shotgun (WGS) entry which is preliminary data.</text>
</comment>
<dbReference type="CDD" id="cd06578">
    <property type="entry name" value="HemD"/>
    <property type="match status" value="1"/>
</dbReference>
<dbReference type="AlphaFoldDB" id="A0A318RHW3"/>
<evidence type="ECO:0000313" key="4">
    <source>
        <dbReference type="EMBL" id="PYE14317.1"/>
    </source>
</evidence>
<evidence type="ECO:0000256" key="2">
    <source>
        <dbReference type="PROSITE-ProRule" id="PRU01091"/>
    </source>
</evidence>
<dbReference type="InterPro" id="IPR036388">
    <property type="entry name" value="WH-like_DNA-bd_sf"/>
</dbReference>
<reference evidence="4 5" key="1">
    <citation type="submission" date="2018-06" db="EMBL/GenBank/DDBJ databases">
        <title>Genomic Encyclopedia of Type Strains, Phase IV (KMG-IV): sequencing the most valuable type-strain genomes for metagenomic binning, comparative biology and taxonomic classification.</title>
        <authorList>
            <person name="Goeker M."/>
        </authorList>
    </citation>
    <scope>NUCLEOTIDE SEQUENCE [LARGE SCALE GENOMIC DNA]</scope>
    <source>
        <strain evidence="4 5">DSM 45521</strain>
    </source>
</reference>
<dbReference type="Gene3D" id="3.40.50.10090">
    <property type="match status" value="2"/>
</dbReference>
<accession>A0A318RHW3</accession>
<dbReference type="Proteomes" id="UP000247591">
    <property type="component" value="Unassembled WGS sequence"/>
</dbReference>
<feature type="domain" description="OmpR/PhoB-type" evidence="3">
    <location>
        <begin position="286"/>
        <end position="379"/>
    </location>
</feature>
<keyword evidence="1 2" id="KW-0238">DNA-binding</keyword>
<dbReference type="SMART" id="SM00862">
    <property type="entry name" value="Trans_reg_C"/>
    <property type="match status" value="1"/>
</dbReference>
<feature type="DNA-binding region" description="OmpR/PhoB-type" evidence="2">
    <location>
        <begin position="286"/>
        <end position="379"/>
    </location>
</feature>
<dbReference type="GO" id="GO:0004852">
    <property type="term" value="F:uroporphyrinogen-III synthase activity"/>
    <property type="evidence" value="ECO:0007669"/>
    <property type="project" value="InterPro"/>
</dbReference>
<dbReference type="InterPro" id="IPR001867">
    <property type="entry name" value="OmpR/PhoB-type_DNA-bd"/>
</dbReference>
<dbReference type="SUPFAM" id="SSF69618">
    <property type="entry name" value="HemD-like"/>
    <property type="match status" value="1"/>
</dbReference>
<dbReference type="InterPro" id="IPR016032">
    <property type="entry name" value="Sig_transdc_resp-reg_C-effctor"/>
</dbReference>
<dbReference type="Pfam" id="PF02602">
    <property type="entry name" value="HEM4"/>
    <property type="match status" value="1"/>
</dbReference>
<dbReference type="PANTHER" id="PTHR40082:SF1">
    <property type="entry name" value="BLR5956 PROTEIN"/>
    <property type="match status" value="1"/>
</dbReference>
<dbReference type="CDD" id="cd00383">
    <property type="entry name" value="trans_reg_C"/>
    <property type="match status" value="1"/>
</dbReference>
<organism evidence="4 5">
    <name type="scientific">Williamsia limnetica</name>
    <dbReference type="NCBI Taxonomy" id="882452"/>
    <lineage>
        <taxon>Bacteria</taxon>
        <taxon>Bacillati</taxon>
        <taxon>Actinomycetota</taxon>
        <taxon>Actinomycetes</taxon>
        <taxon>Mycobacteriales</taxon>
        <taxon>Nocardiaceae</taxon>
        <taxon>Williamsia</taxon>
    </lineage>
</organism>
<dbReference type="GO" id="GO:0003677">
    <property type="term" value="F:DNA binding"/>
    <property type="evidence" value="ECO:0007669"/>
    <property type="project" value="UniProtKB-UniRule"/>
</dbReference>
<protein>
    <submittedName>
        <fullName evidence="4">Uroporphyrinogen-III synthase</fullName>
    </submittedName>
</protein>
<dbReference type="SUPFAM" id="SSF46894">
    <property type="entry name" value="C-terminal effector domain of the bipartite response regulators"/>
    <property type="match status" value="1"/>
</dbReference>
<evidence type="ECO:0000259" key="3">
    <source>
        <dbReference type="PROSITE" id="PS51755"/>
    </source>
</evidence>
<dbReference type="InterPro" id="IPR003754">
    <property type="entry name" value="4pyrrol_synth_uPrphyn_synth"/>
</dbReference>
<dbReference type="GO" id="GO:0000160">
    <property type="term" value="P:phosphorelay signal transduction system"/>
    <property type="evidence" value="ECO:0007669"/>
    <property type="project" value="InterPro"/>
</dbReference>
<gene>
    <name evidence="4" type="ORF">DFR67_113111</name>
</gene>
<dbReference type="RefSeq" id="WP_170135256.1">
    <property type="nucleotide sequence ID" value="NZ_QJSP01000013.1"/>
</dbReference>
<proteinExistence type="predicted"/>
<dbReference type="Pfam" id="PF00486">
    <property type="entry name" value="Trans_reg_C"/>
    <property type="match status" value="1"/>
</dbReference>
<keyword evidence="5" id="KW-1185">Reference proteome</keyword>